<dbReference type="GO" id="GO:0046872">
    <property type="term" value="F:metal ion binding"/>
    <property type="evidence" value="ECO:0007669"/>
    <property type="project" value="UniProtKB-KW"/>
</dbReference>
<evidence type="ECO:0000259" key="5">
    <source>
        <dbReference type="PROSITE" id="PS51891"/>
    </source>
</evidence>
<evidence type="ECO:0000256" key="4">
    <source>
        <dbReference type="ARBA" id="ARBA00023239"/>
    </source>
</evidence>
<dbReference type="OrthoDB" id="5298448at2"/>
<keyword evidence="3" id="KW-0862">Zinc</keyword>
<dbReference type="Proteomes" id="UP000238196">
    <property type="component" value="Unassembled WGS sequence"/>
</dbReference>
<evidence type="ECO:0000256" key="3">
    <source>
        <dbReference type="ARBA" id="ARBA00022833"/>
    </source>
</evidence>
<evidence type="ECO:0000256" key="2">
    <source>
        <dbReference type="ARBA" id="ARBA00022723"/>
    </source>
</evidence>
<dbReference type="Gene3D" id="3.90.1590.10">
    <property type="entry name" value="glutathione-dependent formaldehyde- activating enzyme (gfa)"/>
    <property type="match status" value="1"/>
</dbReference>
<reference evidence="6 7" key="1">
    <citation type="submission" date="2018-02" db="EMBL/GenBank/DDBJ databases">
        <title>novel marine gammaproteobacteria from coastal saline agro ecosystem.</title>
        <authorList>
            <person name="Krishnan R."/>
            <person name="Ramesh Kumar N."/>
        </authorList>
    </citation>
    <scope>NUCLEOTIDE SEQUENCE [LARGE SCALE GENOMIC DNA]</scope>
    <source>
        <strain evidence="6 7">228</strain>
    </source>
</reference>
<dbReference type="SUPFAM" id="SSF51316">
    <property type="entry name" value="Mss4-like"/>
    <property type="match status" value="1"/>
</dbReference>
<dbReference type="PANTHER" id="PTHR33337:SF40">
    <property type="entry name" value="CENP-V_GFA DOMAIN-CONTAINING PROTEIN-RELATED"/>
    <property type="match status" value="1"/>
</dbReference>
<dbReference type="InterPro" id="IPR011057">
    <property type="entry name" value="Mss4-like_sf"/>
</dbReference>
<keyword evidence="4" id="KW-0456">Lyase</keyword>
<evidence type="ECO:0000256" key="1">
    <source>
        <dbReference type="ARBA" id="ARBA00005495"/>
    </source>
</evidence>
<accession>A0A2S5KVD8</accession>
<dbReference type="GO" id="GO:0016846">
    <property type="term" value="F:carbon-sulfur lyase activity"/>
    <property type="evidence" value="ECO:0007669"/>
    <property type="project" value="InterPro"/>
</dbReference>
<proteinExistence type="inferred from homology"/>
<dbReference type="AlphaFoldDB" id="A0A2S5KVD8"/>
<dbReference type="PROSITE" id="PS51891">
    <property type="entry name" value="CENP_V_GFA"/>
    <property type="match status" value="1"/>
</dbReference>
<feature type="domain" description="CENP-V/GFA" evidence="5">
    <location>
        <begin position="2"/>
        <end position="113"/>
    </location>
</feature>
<evidence type="ECO:0000313" key="7">
    <source>
        <dbReference type="Proteomes" id="UP000238196"/>
    </source>
</evidence>
<keyword evidence="2" id="KW-0479">Metal-binding</keyword>
<name>A0A2S5KVD8_9PROT</name>
<evidence type="ECO:0000313" key="6">
    <source>
        <dbReference type="EMBL" id="PPC78655.1"/>
    </source>
</evidence>
<gene>
    <name evidence="6" type="ORF">C4K68_03880</name>
</gene>
<comment type="caution">
    <text evidence="6">The sequence shown here is derived from an EMBL/GenBank/DDBJ whole genome shotgun (WGS) entry which is preliminary data.</text>
</comment>
<dbReference type="PANTHER" id="PTHR33337">
    <property type="entry name" value="GFA DOMAIN-CONTAINING PROTEIN"/>
    <property type="match status" value="1"/>
</dbReference>
<dbReference type="InterPro" id="IPR006913">
    <property type="entry name" value="CENP-V/GFA"/>
</dbReference>
<organism evidence="6 7">
    <name type="scientific">Proteobacteria bacterium 228</name>
    <dbReference type="NCBI Taxonomy" id="2083153"/>
    <lineage>
        <taxon>Bacteria</taxon>
        <taxon>Pseudomonadati</taxon>
        <taxon>Pseudomonadota</taxon>
    </lineage>
</organism>
<protein>
    <submittedName>
        <fullName evidence="6">GFA family protein</fullName>
    </submittedName>
</protein>
<dbReference type="EMBL" id="PRLP01000012">
    <property type="protein sequence ID" value="PPC78655.1"/>
    <property type="molecule type" value="Genomic_DNA"/>
</dbReference>
<dbReference type="Pfam" id="PF04828">
    <property type="entry name" value="GFA"/>
    <property type="match status" value="1"/>
</dbReference>
<comment type="similarity">
    <text evidence="1">Belongs to the Gfa family.</text>
</comment>
<sequence>MYHGSCLCGAITYEIRSEPLRASHCHCTMCQKQHGAAFATYANVARDDLVYLTGLDKLKTYNSSGTVLRRFCSDCGSSLEWSDPHRAPDRVAIAMGTFDTPYRPEHITDLHLDTRACWLPSLLDEME</sequence>